<feature type="domain" description="Methyltransferase" evidence="2">
    <location>
        <begin position="234"/>
        <end position="329"/>
    </location>
</feature>
<dbReference type="InterPro" id="IPR029063">
    <property type="entry name" value="SAM-dependent_MTases_sf"/>
</dbReference>
<feature type="compositionally biased region" description="Low complexity" evidence="1">
    <location>
        <begin position="82"/>
        <end position="92"/>
    </location>
</feature>
<sequence>MTLLVKNRRPSRLFSWISQIARRASDATSINTTNNVVEQCPPSNIAPPRRSTTICCERTPSASPSDTLSTASSIHPKEFLNDDCNNNNNNNDMSQSCHTRSRSCHESYSRRQNQHQPLYASSEHDEDEDDMDDSDGSTIIGTTLRRPASVFSLPTTSSHPYNANRHSSDPAPPRLRLSCDLELMRLTPPPPSASSKRHTGWPRADRMIIRHELIRLALNGLYYSPVDLTDGCRILHVGCGDGSWCIDMAKKHKRCTVIGIDDHDVIDRNKTLPDNFEFMLADKNLLHALRQLPDGKFDFIFARFLIFSCTPDLYREMIQECWRLCKRRGFVEMMELDMQMYGNPLVGPLTQMLNSQVIRRMQQRGSDPHFARHLQDFFFFHELVEQMHQGHGDAYHAKYTSLPLGVWGGRIGVMFRDDLHDLIEAVHANDDEPCYDPWTDQRLEAMLDRVDEELETHWAFMNLHHAYAQRM</sequence>
<feature type="region of interest" description="Disordered" evidence="1">
    <location>
        <begin position="34"/>
        <end position="71"/>
    </location>
</feature>
<dbReference type="Gene3D" id="3.40.50.150">
    <property type="entry name" value="Vaccinia Virus protein VP39"/>
    <property type="match status" value="1"/>
</dbReference>
<name>A0AAD7UY45_9FUNG</name>
<dbReference type="GO" id="GO:0008168">
    <property type="term" value="F:methyltransferase activity"/>
    <property type="evidence" value="ECO:0007669"/>
    <property type="project" value="TreeGrafter"/>
</dbReference>
<dbReference type="SUPFAM" id="SSF53335">
    <property type="entry name" value="S-adenosyl-L-methionine-dependent methyltransferases"/>
    <property type="match status" value="1"/>
</dbReference>
<feature type="region of interest" description="Disordered" evidence="1">
    <location>
        <begin position="79"/>
        <end position="98"/>
    </location>
</feature>
<dbReference type="Pfam" id="PF13649">
    <property type="entry name" value="Methyltransf_25"/>
    <property type="match status" value="1"/>
</dbReference>
<dbReference type="GeneID" id="83216956"/>
<proteinExistence type="predicted"/>
<dbReference type="CDD" id="cd02440">
    <property type="entry name" value="AdoMet_MTases"/>
    <property type="match status" value="1"/>
</dbReference>
<dbReference type="InterPro" id="IPR041698">
    <property type="entry name" value="Methyltransf_25"/>
</dbReference>
<accession>A0AAD7UY45</accession>
<dbReference type="AlphaFoldDB" id="A0AAD7UY45"/>
<dbReference type="PANTHER" id="PTHR43591:SF24">
    <property type="entry name" value="2-METHOXY-6-POLYPRENYL-1,4-BENZOQUINOL METHYLASE, MITOCHONDRIAL"/>
    <property type="match status" value="1"/>
</dbReference>
<feature type="region of interest" description="Disordered" evidence="1">
    <location>
        <begin position="105"/>
        <end position="174"/>
    </location>
</feature>
<keyword evidence="4" id="KW-1185">Reference proteome</keyword>
<dbReference type="Proteomes" id="UP001234581">
    <property type="component" value="Unassembled WGS sequence"/>
</dbReference>
<dbReference type="PANTHER" id="PTHR43591">
    <property type="entry name" value="METHYLTRANSFERASE"/>
    <property type="match status" value="1"/>
</dbReference>
<gene>
    <name evidence="3" type="ORF">O0I10_009551</name>
</gene>
<dbReference type="RefSeq" id="XP_058339741.1">
    <property type="nucleotide sequence ID" value="XM_058489539.1"/>
</dbReference>
<protein>
    <recommendedName>
        <fullName evidence="2">Methyltransferase domain-containing protein</fullName>
    </recommendedName>
</protein>
<evidence type="ECO:0000313" key="3">
    <source>
        <dbReference type="EMBL" id="KAJ8654827.1"/>
    </source>
</evidence>
<feature type="compositionally biased region" description="Polar residues" evidence="1">
    <location>
        <begin position="50"/>
        <end position="71"/>
    </location>
</feature>
<evidence type="ECO:0000256" key="1">
    <source>
        <dbReference type="SAM" id="MobiDB-lite"/>
    </source>
</evidence>
<evidence type="ECO:0000259" key="2">
    <source>
        <dbReference type="Pfam" id="PF13649"/>
    </source>
</evidence>
<organism evidence="3 4">
    <name type="scientific">Lichtheimia ornata</name>
    <dbReference type="NCBI Taxonomy" id="688661"/>
    <lineage>
        <taxon>Eukaryota</taxon>
        <taxon>Fungi</taxon>
        <taxon>Fungi incertae sedis</taxon>
        <taxon>Mucoromycota</taxon>
        <taxon>Mucoromycotina</taxon>
        <taxon>Mucoromycetes</taxon>
        <taxon>Mucorales</taxon>
        <taxon>Lichtheimiaceae</taxon>
        <taxon>Lichtheimia</taxon>
    </lineage>
</organism>
<reference evidence="3 4" key="1">
    <citation type="submission" date="2023-03" db="EMBL/GenBank/DDBJ databases">
        <title>Genome sequence of Lichtheimia ornata CBS 291.66.</title>
        <authorList>
            <person name="Mohabir J.T."/>
            <person name="Shea T.P."/>
            <person name="Kurbessoian T."/>
            <person name="Berby B."/>
            <person name="Fontaine J."/>
            <person name="Livny J."/>
            <person name="Gnirke A."/>
            <person name="Stajich J.E."/>
            <person name="Cuomo C.A."/>
        </authorList>
    </citation>
    <scope>NUCLEOTIDE SEQUENCE [LARGE SCALE GENOMIC DNA]</scope>
    <source>
        <strain evidence="3">CBS 291.66</strain>
    </source>
</reference>
<feature type="compositionally biased region" description="Acidic residues" evidence="1">
    <location>
        <begin position="124"/>
        <end position="135"/>
    </location>
</feature>
<evidence type="ECO:0000313" key="4">
    <source>
        <dbReference type="Proteomes" id="UP001234581"/>
    </source>
</evidence>
<dbReference type="EMBL" id="JARTCD010000056">
    <property type="protein sequence ID" value="KAJ8654827.1"/>
    <property type="molecule type" value="Genomic_DNA"/>
</dbReference>
<comment type="caution">
    <text evidence="3">The sequence shown here is derived from an EMBL/GenBank/DDBJ whole genome shotgun (WGS) entry which is preliminary data.</text>
</comment>
<feature type="compositionally biased region" description="Polar residues" evidence="1">
    <location>
        <begin position="152"/>
        <end position="165"/>
    </location>
</feature>